<feature type="transmembrane region" description="Helical" evidence="1">
    <location>
        <begin position="171"/>
        <end position="192"/>
    </location>
</feature>
<organism evidence="2 3">
    <name type="scientific">Roseovarius spongiae</name>
    <dbReference type="NCBI Taxonomy" id="2320272"/>
    <lineage>
        <taxon>Bacteria</taxon>
        <taxon>Pseudomonadati</taxon>
        <taxon>Pseudomonadota</taxon>
        <taxon>Alphaproteobacteria</taxon>
        <taxon>Rhodobacterales</taxon>
        <taxon>Roseobacteraceae</taxon>
        <taxon>Roseovarius</taxon>
    </lineage>
</organism>
<name>A0A3A8B8N9_9RHOB</name>
<reference evidence="2 3" key="1">
    <citation type="submission" date="2018-09" db="EMBL/GenBank/DDBJ databases">
        <title>Roseovarius spongiae sp. nov., isolated from a marine sponge.</title>
        <authorList>
            <person name="Zhuang L."/>
            <person name="Luo L."/>
        </authorList>
    </citation>
    <scope>NUCLEOTIDE SEQUENCE [LARGE SCALE GENOMIC DNA]</scope>
    <source>
        <strain evidence="2 3">HN-E21</strain>
    </source>
</reference>
<gene>
    <name evidence="2" type="ORF">D6850_12680</name>
</gene>
<dbReference type="RefSeq" id="WP_121167469.1">
    <property type="nucleotide sequence ID" value="NZ_RAPE01000003.1"/>
</dbReference>
<protein>
    <submittedName>
        <fullName evidence="2">Uncharacterized protein</fullName>
    </submittedName>
</protein>
<dbReference type="AlphaFoldDB" id="A0A3A8B8N9"/>
<dbReference type="OrthoDB" id="7067875at2"/>
<feature type="transmembrane region" description="Helical" evidence="1">
    <location>
        <begin position="81"/>
        <end position="99"/>
    </location>
</feature>
<keyword evidence="1" id="KW-0812">Transmembrane</keyword>
<keyword evidence="1" id="KW-1133">Transmembrane helix</keyword>
<dbReference type="Proteomes" id="UP000281128">
    <property type="component" value="Unassembled WGS sequence"/>
</dbReference>
<feature type="transmembrane region" description="Helical" evidence="1">
    <location>
        <begin position="48"/>
        <end position="75"/>
    </location>
</feature>
<sequence>MTWLQPAANRVGRPKGLDTRKALAYGVVNRQTLEGSRAMSRLQQFDRVLMAVIVAVLVATVAIALIDPVFFWSVFAAEDGLVEYGTALFLLVACFVLLAHSRSLWRQGRRGAAALTAFYALLFFLAAGEEVSWGQRIFGWESGEFFQQHNKQEETNLHNLMIGDIHLTKTLFGPILTFVILLYLVVLPLLYTRSTKVAALANRFVVPVPWLRHAAVALAASIVIALIDVQRKWEVYELVFSLIVVSIFILPQNRNRVT</sequence>
<feature type="transmembrane region" description="Helical" evidence="1">
    <location>
        <begin position="233"/>
        <end position="250"/>
    </location>
</feature>
<keyword evidence="3" id="KW-1185">Reference proteome</keyword>
<evidence type="ECO:0000256" key="1">
    <source>
        <dbReference type="SAM" id="Phobius"/>
    </source>
</evidence>
<comment type="caution">
    <text evidence="2">The sequence shown here is derived from an EMBL/GenBank/DDBJ whole genome shotgun (WGS) entry which is preliminary data.</text>
</comment>
<proteinExistence type="predicted"/>
<dbReference type="EMBL" id="RAPE01000003">
    <property type="protein sequence ID" value="RKF14028.1"/>
    <property type="molecule type" value="Genomic_DNA"/>
</dbReference>
<feature type="transmembrane region" description="Helical" evidence="1">
    <location>
        <begin position="204"/>
        <end position="227"/>
    </location>
</feature>
<feature type="transmembrane region" description="Helical" evidence="1">
    <location>
        <begin position="111"/>
        <end position="128"/>
    </location>
</feature>
<keyword evidence="1" id="KW-0472">Membrane</keyword>
<evidence type="ECO:0000313" key="3">
    <source>
        <dbReference type="Proteomes" id="UP000281128"/>
    </source>
</evidence>
<evidence type="ECO:0000313" key="2">
    <source>
        <dbReference type="EMBL" id="RKF14028.1"/>
    </source>
</evidence>
<accession>A0A3A8B8N9</accession>